<name>A0A532UQP8_UNCL8</name>
<dbReference type="AlphaFoldDB" id="A0A532UQP8"/>
<accession>A0A532UQP8</accession>
<dbReference type="Proteomes" id="UP000319619">
    <property type="component" value="Unassembled WGS sequence"/>
</dbReference>
<dbReference type="Gene3D" id="2.60.40.4070">
    <property type="match status" value="1"/>
</dbReference>
<sequence>MVGWAQTGDPGYITHAFVWEDGVMTDLNTLIPSGSGWTLKSASDINNAGQIVCWGEAPNGQYHGCLLTPNPCMMITLTPYMPPIVLPAVGGNFDFYIEVSNPGTTGSQADAWCDVTLPNGTQFGPTLGPVNLFLSPGFTIGRDRVQAVPGAAPTGIYVYHGYVGTYPTYVCNQDSFTFEKMGTDGDNEWVDQWLNSGEPFEEFLVRIPDVTPERFSLLQAHPNPFNPLTAISYQLPDANLVNLSVYDISGCLVAELVNGWRDAGVHEVTFDGSGLASGIYLYHLETSGSGTTPTTGIGKMVLMK</sequence>
<evidence type="ECO:0000313" key="2">
    <source>
        <dbReference type="Proteomes" id="UP000319619"/>
    </source>
</evidence>
<gene>
    <name evidence="1" type="ORF">CEE37_14110</name>
</gene>
<protein>
    <recommendedName>
        <fullName evidence="3">Secretion system C-terminal sorting domain-containing protein</fullName>
    </recommendedName>
</protein>
<organism evidence="1 2">
    <name type="scientific">candidate division LCP-89 bacterium B3_LCP</name>
    <dbReference type="NCBI Taxonomy" id="2012998"/>
    <lineage>
        <taxon>Bacteria</taxon>
        <taxon>Pseudomonadati</taxon>
        <taxon>Bacteria division LCP-89</taxon>
    </lineage>
</organism>
<dbReference type="NCBIfam" id="TIGR04183">
    <property type="entry name" value="Por_Secre_tail"/>
    <property type="match status" value="1"/>
</dbReference>
<reference evidence="1 2" key="1">
    <citation type="submission" date="2017-06" db="EMBL/GenBank/DDBJ databases">
        <title>Novel microbial phyla capable of carbon fixation and sulfur reduction in deep-sea sediments.</title>
        <authorList>
            <person name="Huang J."/>
            <person name="Baker B."/>
            <person name="Wang Y."/>
        </authorList>
    </citation>
    <scope>NUCLEOTIDE SEQUENCE [LARGE SCALE GENOMIC DNA]</scope>
    <source>
        <strain evidence="1">B3_LCP</strain>
    </source>
</reference>
<comment type="caution">
    <text evidence="1">The sequence shown here is derived from an EMBL/GenBank/DDBJ whole genome shotgun (WGS) entry which is preliminary data.</text>
</comment>
<evidence type="ECO:0000313" key="1">
    <source>
        <dbReference type="EMBL" id="TKJ37243.1"/>
    </source>
</evidence>
<proteinExistence type="predicted"/>
<dbReference type="NCBIfam" id="TIGR02913">
    <property type="entry name" value="HAF_rpt"/>
    <property type="match status" value="1"/>
</dbReference>
<dbReference type="InterPro" id="IPR014262">
    <property type="entry name" value="HAF_rpt"/>
</dbReference>
<evidence type="ECO:0008006" key="3">
    <source>
        <dbReference type="Google" id="ProtNLM"/>
    </source>
</evidence>
<dbReference type="InterPro" id="IPR026444">
    <property type="entry name" value="Secre_tail"/>
</dbReference>
<dbReference type="EMBL" id="NJBN01000013">
    <property type="protein sequence ID" value="TKJ37243.1"/>
    <property type="molecule type" value="Genomic_DNA"/>
</dbReference>